<gene>
    <name evidence="1" type="ORF">GCM10010517_16750</name>
</gene>
<sequence length="118" mass="12042">MNENSGIYIGGNARVQADAMAAGPGARATSNKSDTGRYEDLHAQLDALLVELRKLTAADPGLQEAVDAGEALSQELQSPNPETGRLIGLLHRLGAAAEKVGPLATAIASIATGINALP</sequence>
<organism evidence="1 2">
    <name type="scientific">Streptosporangium fragile</name>
    <dbReference type="NCBI Taxonomy" id="46186"/>
    <lineage>
        <taxon>Bacteria</taxon>
        <taxon>Bacillati</taxon>
        <taxon>Actinomycetota</taxon>
        <taxon>Actinomycetes</taxon>
        <taxon>Streptosporangiales</taxon>
        <taxon>Streptosporangiaceae</taxon>
        <taxon>Streptosporangium</taxon>
    </lineage>
</organism>
<keyword evidence="2" id="KW-1185">Reference proteome</keyword>
<dbReference type="Proteomes" id="UP001500831">
    <property type="component" value="Unassembled WGS sequence"/>
</dbReference>
<evidence type="ECO:0000313" key="1">
    <source>
        <dbReference type="EMBL" id="GAA2858321.1"/>
    </source>
</evidence>
<comment type="caution">
    <text evidence="1">The sequence shown here is derived from an EMBL/GenBank/DDBJ whole genome shotgun (WGS) entry which is preliminary data.</text>
</comment>
<reference evidence="1 2" key="1">
    <citation type="journal article" date="2019" name="Int. J. Syst. Evol. Microbiol.">
        <title>The Global Catalogue of Microorganisms (GCM) 10K type strain sequencing project: providing services to taxonomists for standard genome sequencing and annotation.</title>
        <authorList>
            <consortium name="The Broad Institute Genomics Platform"/>
            <consortium name="The Broad Institute Genome Sequencing Center for Infectious Disease"/>
            <person name="Wu L."/>
            <person name="Ma J."/>
        </authorList>
    </citation>
    <scope>NUCLEOTIDE SEQUENCE [LARGE SCALE GENOMIC DNA]</scope>
    <source>
        <strain evidence="1 2">JCM 6242</strain>
    </source>
</reference>
<evidence type="ECO:0000313" key="2">
    <source>
        <dbReference type="Proteomes" id="UP001500831"/>
    </source>
</evidence>
<evidence type="ECO:0008006" key="3">
    <source>
        <dbReference type="Google" id="ProtNLM"/>
    </source>
</evidence>
<accession>A0ABN3VSZ1</accession>
<protein>
    <recommendedName>
        <fullName evidence="3">DUF4404 domain-containing protein</fullName>
    </recommendedName>
</protein>
<dbReference type="EMBL" id="BAAAVI010000009">
    <property type="protein sequence ID" value="GAA2858321.1"/>
    <property type="molecule type" value="Genomic_DNA"/>
</dbReference>
<dbReference type="RefSeq" id="WP_344969442.1">
    <property type="nucleotide sequence ID" value="NZ_BAAAVI010000009.1"/>
</dbReference>
<name>A0ABN3VSZ1_9ACTN</name>
<proteinExistence type="predicted"/>